<evidence type="ECO:0000256" key="3">
    <source>
        <dbReference type="ARBA" id="ARBA00022691"/>
    </source>
</evidence>
<keyword evidence="6" id="KW-0411">Iron-sulfur</keyword>
<keyword evidence="2" id="KW-0004">4Fe-4S</keyword>
<dbReference type="InterPro" id="IPR013785">
    <property type="entry name" value="Aldolase_TIM"/>
</dbReference>
<evidence type="ECO:0000256" key="4">
    <source>
        <dbReference type="ARBA" id="ARBA00022723"/>
    </source>
</evidence>
<keyword evidence="5" id="KW-0408">Iron</keyword>
<reference evidence="8" key="1">
    <citation type="journal article" date="2015" name="Proc. Natl. Acad. Sci. U.S.A.">
        <title>Networks of energetic and metabolic interactions define dynamics in microbial communities.</title>
        <authorList>
            <person name="Embree M."/>
            <person name="Liu J.K."/>
            <person name="Al-Bassam M.M."/>
            <person name="Zengler K."/>
        </authorList>
    </citation>
    <scope>NUCLEOTIDE SEQUENCE</scope>
</reference>
<feature type="domain" description="Radical SAM core" evidence="7">
    <location>
        <begin position="1"/>
        <end position="213"/>
    </location>
</feature>
<name>A0A0W8FA52_9ZZZZ</name>
<dbReference type="Pfam" id="PF04055">
    <property type="entry name" value="Radical_SAM"/>
    <property type="match status" value="1"/>
</dbReference>
<dbReference type="PIRSF" id="PIRSF037420">
    <property type="entry name" value="PQQ_syn_pqqE"/>
    <property type="match status" value="1"/>
</dbReference>
<dbReference type="Gene3D" id="3.20.20.70">
    <property type="entry name" value="Aldolase class I"/>
    <property type="match status" value="1"/>
</dbReference>
<evidence type="ECO:0000259" key="7">
    <source>
        <dbReference type="PROSITE" id="PS51918"/>
    </source>
</evidence>
<dbReference type="NCBIfam" id="TIGR04085">
    <property type="entry name" value="rSAM_more_4Fe4S"/>
    <property type="match status" value="1"/>
</dbReference>
<evidence type="ECO:0000256" key="2">
    <source>
        <dbReference type="ARBA" id="ARBA00022485"/>
    </source>
</evidence>
<accession>A0A0W8FA52</accession>
<evidence type="ECO:0000256" key="1">
    <source>
        <dbReference type="ARBA" id="ARBA00001966"/>
    </source>
</evidence>
<dbReference type="SFLD" id="SFLDS00029">
    <property type="entry name" value="Radical_SAM"/>
    <property type="match status" value="1"/>
</dbReference>
<dbReference type="Pfam" id="PF13186">
    <property type="entry name" value="SPASM"/>
    <property type="match status" value="1"/>
</dbReference>
<dbReference type="PROSITE" id="PS51918">
    <property type="entry name" value="RADICAL_SAM"/>
    <property type="match status" value="1"/>
</dbReference>
<dbReference type="InterPro" id="IPR017200">
    <property type="entry name" value="PqqE-like"/>
</dbReference>
<gene>
    <name evidence="8" type="ORF">ASZ90_012559</name>
</gene>
<dbReference type="InterPro" id="IPR058240">
    <property type="entry name" value="rSAM_sf"/>
</dbReference>
<evidence type="ECO:0000313" key="8">
    <source>
        <dbReference type="EMBL" id="KUG17753.1"/>
    </source>
</evidence>
<comment type="cofactor">
    <cofactor evidence="1">
        <name>[4Fe-4S] cluster</name>
        <dbReference type="ChEBI" id="CHEBI:49883"/>
    </cofactor>
</comment>
<dbReference type="PANTHER" id="PTHR11228:SF7">
    <property type="entry name" value="PQQA PEPTIDE CYCLASE"/>
    <property type="match status" value="1"/>
</dbReference>
<dbReference type="GO" id="GO:0003824">
    <property type="term" value="F:catalytic activity"/>
    <property type="evidence" value="ECO:0007669"/>
    <property type="project" value="InterPro"/>
</dbReference>
<dbReference type="CDD" id="cd01335">
    <property type="entry name" value="Radical_SAM"/>
    <property type="match status" value="1"/>
</dbReference>
<dbReference type="SFLD" id="SFLDG01067">
    <property type="entry name" value="SPASM/twitch_domain_containing"/>
    <property type="match status" value="1"/>
</dbReference>
<dbReference type="GO" id="GO:0046872">
    <property type="term" value="F:metal ion binding"/>
    <property type="evidence" value="ECO:0007669"/>
    <property type="project" value="UniProtKB-KW"/>
</dbReference>
<dbReference type="PANTHER" id="PTHR11228">
    <property type="entry name" value="RADICAL SAM DOMAIN PROTEIN"/>
    <property type="match status" value="1"/>
</dbReference>
<evidence type="ECO:0000256" key="5">
    <source>
        <dbReference type="ARBA" id="ARBA00023004"/>
    </source>
</evidence>
<keyword evidence="3" id="KW-0949">S-adenosyl-L-methionine</keyword>
<proteinExistence type="predicted"/>
<dbReference type="GO" id="GO:0051539">
    <property type="term" value="F:4 iron, 4 sulfur cluster binding"/>
    <property type="evidence" value="ECO:0007669"/>
    <property type="project" value="UniProtKB-KW"/>
</dbReference>
<dbReference type="AlphaFoldDB" id="A0A0W8FA52"/>
<keyword evidence="4" id="KW-0479">Metal-binding</keyword>
<dbReference type="InterPro" id="IPR007197">
    <property type="entry name" value="rSAM"/>
</dbReference>
<evidence type="ECO:0000256" key="6">
    <source>
        <dbReference type="ARBA" id="ARBA00023014"/>
    </source>
</evidence>
<dbReference type="CDD" id="cd21123">
    <property type="entry name" value="SPASM_MftC-like"/>
    <property type="match status" value="1"/>
</dbReference>
<dbReference type="EMBL" id="LNQE01001423">
    <property type="protein sequence ID" value="KUG17753.1"/>
    <property type="molecule type" value="Genomic_DNA"/>
</dbReference>
<dbReference type="InterPro" id="IPR006638">
    <property type="entry name" value="Elp3/MiaA/NifB-like_rSAM"/>
</dbReference>
<dbReference type="InterPro" id="IPR050377">
    <property type="entry name" value="Radical_SAM_PqqE_MftC-like"/>
</dbReference>
<protein>
    <submittedName>
        <fullName evidence="8">Radical sam domain heme biosynthesis protein</fullName>
    </submittedName>
</protein>
<dbReference type="SMART" id="SM00729">
    <property type="entry name" value="Elp3"/>
    <property type="match status" value="1"/>
</dbReference>
<dbReference type="SUPFAM" id="SSF102114">
    <property type="entry name" value="Radical SAM enzymes"/>
    <property type="match status" value="1"/>
</dbReference>
<dbReference type="InterPro" id="IPR023885">
    <property type="entry name" value="4Fe4S-binding_SPASM_dom"/>
</dbReference>
<organism evidence="8">
    <name type="scientific">hydrocarbon metagenome</name>
    <dbReference type="NCBI Taxonomy" id="938273"/>
    <lineage>
        <taxon>unclassified sequences</taxon>
        <taxon>metagenomes</taxon>
        <taxon>ecological metagenomes</taxon>
    </lineage>
</organism>
<sequence>MFDLRKVTFYVTNACNLRCKHCYASSGYPLDEELRMEEVRNLFNELYNLGVFELEFSGGEPFMRPDFIDILYLANSMDFSLEVLTNGMLIDKKKADTLKDLSVRVVQVPLEGLKEAHESMRGNGTFERAVNSIKLLKNAGLNVQVRTTITKKSLSDLEPLAGLLANMDVDAFLATEYIPIGRGLGMNDLMLGPEEKNELQKTLTLLRNTFGSKISIRGDAYGCFEGSDDISKFGKSNRSILCGALRGDWCGILPNGVVTPCDIIPFYAGSIRLQKMEDIWNFSHVLKSFRQFDPQDLKGSCGTCPSKVICGGCRALAFLFYGDLYEEDPMCWKAKNSVLRPRVEAEAGTE</sequence>
<dbReference type="SFLD" id="SFLDG01386">
    <property type="entry name" value="main_SPASM_domain-containing"/>
    <property type="match status" value="1"/>
</dbReference>
<comment type="caution">
    <text evidence="8">The sequence shown here is derived from an EMBL/GenBank/DDBJ whole genome shotgun (WGS) entry which is preliminary data.</text>
</comment>